<organism evidence="2 3">
    <name type="scientific">Candidatus Jorgensenbacteria bacterium GW2011_GWA2_45_13</name>
    <dbReference type="NCBI Taxonomy" id="1618662"/>
    <lineage>
        <taxon>Bacteria</taxon>
        <taxon>Candidatus Joergenseniibacteriota</taxon>
    </lineage>
</organism>
<keyword evidence="1" id="KW-1133">Transmembrane helix</keyword>
<accession>A0A0G1L8V3</accession>
<evidence type="ECO:0008006" key="4">
    <source>
        <dbReference type="Google" id="ProtNLM"/>
    </source>
</evidence>
<name>A0A0G1L8V3_9BACT</name>
<comment type="caution">
    <text evidence="2">The sequence shown here is derived from an EMBL/GenBank/DDBJ whole genome shotgun (WGS) entry which is preliminary data.</text>
</comment>
<dbReference type="Pfam" id="PF03083">
    <property type="entry name" value="MtN3_slv"/>
    <property type="match status" value="1"/>
</dbReference>
<sequence length="113" mass="12880">MQTTNPQHHIHLRKQASKKLEAYPHPVTWKRWLDRTVYVAGVLGPLMTLPQVLNVWESKSTSGVSPETWISYSVYSAVWVVYGFAHKEKPIILSNGLFFIFNTLVAIGTLLSR</sequence>
<dbReference type="Gene3D" id="1.20.1280.290">
    <property type="match status" value="1"/>
</dbReference>
<gene>
    <name evidence="2" type="ORF">UW92_C0002G0045</name>
</gene>
<proteinExistence type="predicted"/>
<dbReference type="Proteomes" id="UP000033966">
    <property type="component" value="Unassembled WGS sequence"/>
</dbReference>
<dbReference type="InterPro" id="IPR004316">
    <property type="entry name" value="SWEET_rpt"/>
</dbReference>
<evidence type="ECO:0000313" key="3">
    <source>
        <dbReference type="Proteomes" id="UP000033966"/>
    </source>
</evidence>
<evidence type="ECO:0000313" key="2">
    <source>
        <dbReference type="EMBL" id="KKT92401.1"/>
    </source>
</evidence>
<evidence type="ECO:0000256" key="1">
    <source>
        <dbReference type="SAM" id="Phobius"/>
    </source>
</evidence>
<feature type="transmembrane region" description="Helical" evidence="1">
    <location>
        <begin position="91"/>
        <end position="111"/>
    </location>
</feature>
<dbReference type="AlphaFoldDB" id="A0A0G1L8V3"/>
<dbReference type="GO" id="GO:0016020">
    <property type="term" value="C:membrane"/>
    <property type="evidence" value="ECO:0007669"/>
    <property type="project" value="InterPro"/>
</dbReference>
<keyword evidence="1" id="KW-0812">Transmembrane</keyword>
<reference evidence="2 3" key="1">
    <citation type="journal article" date="2015" name="Nature">
        <title>rRNA introns, odd ribosomes, and small enigmatic genomes across a large radiation of phyla.</title>
        <authorList>
            <person name="Brown C.T."/>
            <person name="Hug L.A."/>
            <person name="Thomas B.C."/>
            <person name="Sharon I."/>
            <person name="Castelle C.J."/>
            <person name="Singh A."/>
            <person name="Wilkins M.J."/>
            <person name="Williams K.H."/>
            <person name="Banfield J.F."/>
        </authorList>
    </citation>
    <scope>NUCLEOTIDE SEQUENCE [LARGE SCALE GENOMIC DNA]</scope>
</reference>
<feature type="transmembrane region" description="Helical" evidence="1">
    <location>
        <begin position="68"/>
        <end position="85"/>
    </location>
</feature>
<feature type="transmembrane region" description="Helical" evidence="1">
    <location>
        <begin position="37"/>
        <end position="56"/>
    </location>
</feature>
<protein>
    <recommendedName>
        <fullName evidence="4">MtN3/saliva family</fullName>
    </recommendedName>
</protein>
<dbReference type="EMBL" id="LCKF01000002">
    <property type="protein sequence ID" value="KKT92401.1"/>
    <property type="molecule type" value="Genomic_DNA"/>
</dbReference>
<keyword evidence="1" id="KW-0472">Membrane</keyword>